<comment type="function">
    <text evidence="1">May bind long-chain fatty acids, such as palmitate, and may play a role in lipid transport or fatty acid metabolism.</text>
</comment>
<dbReference type="Pfam" id="PF02645">
    <property type="entry name" value="DegV"/>
    <property type="match status" value="1"/>
</dbReference>
<dbReference type="Gene3D" id="3.40.50.10170">
    <property type="match status" value="1"/>
</dbReference>
<evidence type="ECO:0000313" key="3">
    <source>
        <dbReference type="EMBL" id="XBC49002.1"/>
    </source>
</evidence>
<dbReference type="InterPro" id="IPR003797">
    <property type="entry name" value="DegV"/>
</dbReference>
<sequence length="290" mass="32206">MAVEMPNIAIVTDSTAYLSEEDKQTYTIHTVPLSISFGQETYREVVDIQTDVFYERMREEEELPTSSQPAIGEFISLYESLAETHDSIISIHLSGQISGTYQSAKSAGEMIEQATVYAVDSKITTYAQGQLVIQAAMMAEQGCSVDEILTTLERMIDRTNALFVVDDLTNLIKGGRISKFAGSMATFLKIKPVLTFEAGEIVPKEKIRTKKKAIAHIKRDFDDMVSEVDYPLQATIVHAQVDKEATELLTELQATYPEIDFNMSYFGPVIGVHVGEGAIGITWTIDPNRE</sequence>
<dbReference type="NCBIfam" id="TIGR00762">
    <property type="entry name" value="DegV"/>
    <property type="match status" value="1"/>
</dbReference>
<keyword evidence="2" id="KW-0446">Lipid-binding</keyword>
<reference evidence="3" key="1">
    <citation type="submission" date="2023-12" db="EMBL/GenBank/DDBJ databases">
        <title>Dolosigranulum savutii sp. nov. isolated from human upper respiratory samples collected in Botswana.</title>
        <authorList>
            <person name="Kelly M.S."/>
        </authorList>
    </citation>
    <scope>NUCLEOTIDE SEQUENCE</scope>
    <source>
        <strain evidence="3">MSK294</strain>
    </source>
</reference>
<protein>
    <submittedName>
        <fullName evidence="3">DegV family protein</fullName>
    </submittedName>
</protein>
<organism evidence="3">
    <name type="scientific">Dolosigranulum savutiense</name>
    <dbReference type="NCBI Taxonomy" id="3110288"/>
    <lineage>
        <taxon>Bacteria</taxon>
        <taxon>Bacillati</taxon>
        <taxon>Bacillota</taxon>
        <taxon>Bacilli</taxon>
        <taxon>Lactobacillales</taxon>
        <taxon>Carnobacteriaceae</taxon>
        <taxon>Dolosigranulum</taxon>
    </lineage>
</organism>
<dbReference type="InterPro" id="IPR043168">
    <property type="entry name" value="DegV_C"/>
</dbReference>
<dbReference type="AlphaFoldDB" id="A0AB74TQM6"/>
<gene>
    <name evidence="3" type="ORF">VUQ06_05705</name>
</gene>
<dbReference type="SUPFAM" id="SSF82549">
    <property type="entry name" value="DAK1/DegV-like"/>
    <property type="match status" value="1"/>
</dbReference>
<accession>A0AB74TQM6</accession>
<dbReference type="GO" id="GO:0008289">
    <property type="term" value="F:lipid binding"/>
    <property type="evidence" value="ECO:0007669"/>
    <property type="project" value="UniProtKB-KW"/>
</dbReference>
<name>A0AB74TQM6_9LACT</name>
<evidence type="ECO:0000256" key="2">
    <source>
        <dbReference type="ARBA" id="ARBA00023121"/>
    </source>
</evidence>
<dbReference type="InterPro" id="IPR050270">
    <property type="entry name" value="DegV_domain_contain"/>
</dbReference>
<evidence type="ECO:0000256" key="1">
    <source>
        <dbReference type="ARBA" id="ARBA00003238"/>
    </source>
</evidence>
<dbReference type="PANTHER" id="PTHR33434">
    <property type="entry name" value="DEGV DOMAIN-CONTAINING PROTEIN DR_1986-RELATED"/>
    <property type="match status" value="1"/>
</dbReference>
<dbReference type="Gene3D" id="3.30.1180.10">
    <property type="match status" value="1"/>
</dbReference>
<dbReference type="EMBL" id="CP142435">
    <property type="protein sequence ID" value="XBC49002.1"/>
    <property type="molecule type" value="Genomic_DNA"/>
</dbReference>
<dbReference type="PANTHER" id="PTHR33434:SF2">
    <property type="entry name" value="FATTY ACID-BINDING PROTEIN TM_1468"/>
    <property type="match status" value="1"/>
</dbReference>
<proteinExistence type="predicted"/>
<dbReference type="PROSITE" id="PS51482">
    <property type="entry name" value="DEGV"/>
    <property type="match status" value="1"/>
</dbReference>
<dbReference type="RefSeq" id="WP_347301186.1">
    <property type="nucleotide sequence ID" value="NZ_CP142435.1"/>
</dbReference>
<dbReference type="KEGG" id="dst:VUQ06_05705"/>